<comment type="caution">
    <text evidence="5">The sequence shown here is derived from an EMBL/GenBank/DDBJ whole genome shotgun (WGS) entry which is preliminary data.</text>
</comment>
<protein>
    <recommendedName>
        <fullName evidence="4">Terpene synthase</fullName>
        <ecNumber evidence="4">4.2.3.-</ecNumber>
    </recommendedName>
</protein>
<dbReference type="PANTHER" id="PTHR35201:SF4">
    <property type="entry name" value="BETA-PINACENE SYNTHASE-RELATED"/>
    <property type="match status" value="1"/>
</dbReference>
<dbReference type="AlphaFoldDB" id="A0A0F4YK83"/>
<keyword evidence="4" id="KW-0479">Metal-binding</keyword>
<accession>A0A0F4YK83</accession>
<organism evidence="5 6">
    <name type="scientific">Rasamsonia emersonii (strain ATCC 16479 / CBS 393.64 / IMI 116815)</name>
    <dbReference type="NCBI Taxonomy" id="1408163"/>
    <lineage>
        <taxon>Eukaryota</taxon>
        <taxon>Fungi</taxon>
        <taxon>Dikarya</taxon>
        <taxon>Ascomycota</taxon>
        <taxon>Pezizomycotina</taxon>
        <taxon>Eurotiomycetes</taxon>
        <taxon>Eurotiomycetidae</taxon>
        <taxon>Eurotiales</taxon>
        <taxon>Trichocomaceae</taxon>
        <taxon>Rasamsonia</taxon>
    </lineage>
</organism>
<dbReference type="EMBL" id="LASV01000512">
    <property type="protein sequence ID" value="KKA18018.1"/>
    <property type="molecule type" value="Genomic_DNA"/>
</dbReference>
<evidence type="ECO:0000256" key="3">
    <source>
        <dbReference type="ARBA" id="ARBA00022842"/>
    </source>
</evidence>
<comment type="cofactor">
    <cofactor evidence="1 4">
        <name>Mg(2+)</name>
        <dbReference type="ChEBI" id="CHEBI:18420"/>
    </cofactor>
</comment>
<dbReference type="EC" id="4.2.3.-" evidence="4"/>
<dbReference type="GO" id="GO:0010333">
    <property type="term" value="F:terpene synthase activity"/>
    <property type="evidence" value="ECO:0007669"/>
    <property type="project" value="InterPro"/>
</dbReference>
<dbReference type="Proteomes" id="UP000053958">
    <property type="component" value="Unassembled WGS sequence"/>
</dbReference>
<dbReference type="GO" id="GO:0008299">
    <property type="term" value="P:isoprenoid biosynthetic process"/>
    <property type="evidence" value="ECO:0007669"/>
    <property type="project" value="UniProtKB-ARBA"/>
</dbReference>
<evidence type="ECO:0000256" key="1">
    <source>
        <dbReference type="ARBA" id="ARBA00001946"/>
    </source>
</evidence>
<dbReference type="GO" id="GO:0046872">
    <property type="term" value="F:metal ion binding"/>
    <property type="evidence" value="ECO:0007669"/>
    <property type="project" value="UniProtKB-KW"/>
</dbReference>
<dbReference type="PANTHER" id="PTHR35201">
    <property type="entry name" value="TERPENE SYNTHASE"/>
    <property type="match status" value="1"/>
</dbReference>
<evidence type="ECO:0000313" key="5">
    <source>
        <dbReference type="EMBL" id="KKA18018.1"/>
    </source>
</evidence>
<evidence type="ECO:0000313" key="6">
    <source>
        <dbReference type="Proteomes" id="UP000053958"/>
    </source>
</evidence>
<keyword evidence="6" id="KW-1185">Reference proteome</keyword>
<dbReference type="InterPro" id="IPR034686">
    <property type="entry name" value="Terpene_cyclase-like_2"/>
</dbReference>
<gene>
    <name evidence="5" type="ORF">T310_8032</name>
</gene>
<proteinExistence type="inferred from homology"/>
<dbReference type="SUPFAM" id="SSF48576">
    <property type="entry name" value="Terpenoid synthases"/>
    <property type="match status" value="1"/>
</dbReference>
<evidence type="ECO:0000256" key="4">
    <source>
        <dbReference type="RuleBase" id="RU366034"/>
    </source>
</evidence>
<dbReference type="Gene3D" id="1.10.600.10">
    <property type="entry name" value="Farnesyl Diphosphate Synthase"/>
    <property type="match status" value="1"/>
</dbReference>
<dbReference type="RefSeq" id="XP_013324630.1">
    <property type="nucleotide sequence ID" value="XM_013469176.1"/>
</dbReference>
<name>A0A0F4YK83_RASE3</name>
<dbReference type="OrthoDB" id="4222834at2759"/>
<keyword evidence="3 4" id="KW-0460">Magnesium</keyword>
<evidence type="ECO:0000256" key="2">
    <source>
        <dbReference type="ARBA" id="ARBA00006333"/>
    </source>
</evidence>
<dbReference type="Pfam" id="PF19086">
    <property type="entry name" value="Terpene_syn_C_2"/>
    <property type="match status" value="1"/>
</dbReference>
<dbReference type="STRING" id="1408163.A0A0F4YK83"/>
<dbReference type="GeneID" id="25320297"/>
<dbReference type="InterPro" id="IPR008949">
    <property type="entry name" value="Isoprenoid_synthase_dom_sf"/>
</dbReference>
<comment type="similarity">
    <text evidence="2 4">Belongs to the terpene synthase family.</text>
</comment>
<sequence length="332" mass="38868">MVRIPDLFVSWASQAPRVNPFYEKVRPQFEGWFRDVCKLDEQQYKKFVLGDLPYFAAVWAPDADEDAYRLACDWVGWVFVFDDKIDEGELRHRTDLVRKEIQATMSLTGANPIAYSPQERGDLYVFDSIWQRIKKAPEGIQRRFIDTHQKYMGQLLEETNTDSLGLFHDIDSFVDRHRFSVGICPMYPILEYCNKLDLPDYVFETASIQKLEALVSEIGLLTNDIFSYAKECSSGDQHNIIMFLRQKEGLSQEAAYERIGREITRRYQEWYLALAKLPQWGEAIDVQVQKYVRALQDLVLSNLNWSFRSQRYFGKGNELARRERLVPAVVDQ</sequence>
<reference evidence="5 6" key="1">
    <citation type="submission" date="2015-04" db="EMBL/GenBank/DDBJ databases">
        <authorList>
            <person name="Heijne W.H."/>
            <person name="Fedorova N.D."/>
            <person name="Nierman W.C."/>
            <person name="Vollebregt A.W."/>
            <person name="Zhao Z."/>
            <person name="Wu L."/>
            <person name="Kumar M."/>
            <person name="Stam H."/>
            <person name="van den Berg M.A."/>
            <person name="Pel H.J."/>
        </authorList>
    </citation>
    <scope>NUCLEOTIDE SEQUENCE [LARGE SCALE GENOMIC DNA]</scope>
    <source>
        <strain evidence="5 6">CBS 393.64</strain>
    </source>
</reference>
<keyword evidence="4" id="KW-0456">Lyase</keyword>